<feature type="compositionally biased region" description="Low complexity" evidence="2">
    <location>
        <begin position="141"/>
        <end position="152"/>
    </location>
</feature>
<proteinExistence type="predicted"/>
<dbReference type="EMBL" id="JBFOLJ010000009">
    <property type="protein sequence ID" value="KAL2510105.1"/>
    <property type="molecule type" value="Genomic_DNA"/>
</dbReference>
<gene>
    <name evidence="4" type="ORF">Fot_33752</name>
</gene>
<dbReference type="PROSITE" id="PS50158">
    <property type="entry name" value="ZF_CCHC"/>
    <property type="match status" value="1"/>
</dbReference>
<evidence type="ECO:0000313" key="5">
    <source>
        <dbReference type="Proteomes" id="UP001604277"/>
    </source>
</evidence>
<feature type="domain" description="CCHC-type" evidence="3">
    <location>
        <begin position="167"/>
        <end position="182"/>
    </location>
</feature>
<keyword evidence="1" id="KW-0863">Zinc-finger</keyword>
<keyword evidence="1" id="KW-0862">Zinc</keyword>
<dbReference type="GO" id="GO:0008270">
    <property type="term" value="F:zinc ion binding"/>
    <property type="evidence" value="ECO:0007669"/>
    <property type="project" value="UniProtKB-KW"/>
</dbReference>
<dbReference type="Proteomes" id="UP001604277">
    <property type="component" value="Unassembled WGS sequence"/>
</dbReference>
<dbReference type="AlphaFoldDB" id="A0ABD1TBK3"/>
<dbReference type="SUPFAM" id="SSF57756">
    <property type="entry name" value="Retrovirus zinc finger-like domains"/>
    <property type="match status" value="1"/>
</dbReference>
<evidence type="ECO:0000256" key="1">
    <source>
        <dbReference type="PROSITE-ProRule" id="PRU00047"/>
    </source>
</evidence>
<dbReference type="InterPro" id="IPR001878">
    <property type="entry name" value="Znf_CCHC"/>
</dbReference>
<evidence type="ECO:0000313" key="4">
    <source>
        <dbReference type="EMBL" id="KAL2510105.1"/>
    </source>
</evidence>
<protein>
    <submittedName>
        <fullName evidence="4">Zinc finger protein</fullName>
    </submittedName>
</protein>
<dbReference type="InterPro" id="IPR036875">
    <property type="entry name" value="Znf_CCHC_sf"/>
</dbReference>
<evidence type="ECO:0000256" key="2">
    <source>
        <dbReference type="SAM" id="MobiDB-lite"/>
    </source>
</evidence>
<keyword evidence="5" id="KW-1185">Reference proteome</keyword>
<name>A0ABD1TBK3_9LAMI</name>
<feature type="region of interest" description="Disordered" evidence="2">
    <location>
        <begin position="135"/>
        <end position="191"/>
    </location>
</feature>
<organism evidence="4 5">
    <name type="scientific">Forsythia ovata</name>
    <dbReference type="NCBI Taxonomy" id="205694"/>
    <lineage>
        <taxon>Eukaryota</taxon>
        <taxon>Viridiplantae</taxon>
        <taxon>Streptophyta</taxon>
        <taxon>Embryophyta</taxon>
        <taxon>Tracheophyta</taxon>
        <taxon>Spermatophyta</taxon>
        <taxon>Magnoliopsida</taxon>
        <taxon>eudicotyledons</taxon>
        <taxon>Gunneridae</taxon>
        <taxon>Pentapetalae</taxon>
        <taxon>asterids</taxon>
        <taxon>lamiids</taxon>
        <taxon>Lamiales</taxon>
        <taxon>Oleaceae</taxon>
        <taxon>Forsythieae</taxon>
        <taxon>Forsythia</taxon>
    </lineage>
</organism>
<accession>A0ABD1TBK3</accession>
<sequence>MEAFEDHDGLGSDNNGGCYVPIMQCSSEMEVDKDNVDEYISQQEDIWSQLEESLVYNDLPIGAGNVNDDGGTREKVRGESDEALMESDYEMDEELHATAPCCHVIDVLHSRGMMVMDHVDDIYKRDAYLRTYTPSEQQKSTNATLEAAANATPSTSGNLSRKGLTMRCKKCGQPGHNKRSCKGALPPATNL</sequence>
<evidence type="ECO:0000259" key="3">
    <source>
        <dbReference type="PROSITE" id="PS50158"/>
    </source>
</evidence>
<keyword evidence="1" id="KW-0479">Metal-binding</keyword>
<comment type="caution">
    <text evidence="4">The sequence shown here is derived from an EMBL/GenBank/DDBJ whole genome shotgun (WGS) entry which is preliminary data.</text>
</comment>
<reference evidence="5" key="1">
    <citation type="submission" date="2024-07" db="EMBL/GenBank/DDBJ databases">
        <title>Two chromosome-level genome assemblies of Korean endemic species Abeliophyllum distichum and Forsythia ovata (Oleaceae).</title>
        <authorList>
            <person name="Jang H."/>
        </authorList>
    </citation>
    <scope>NUCLEOTIDE SEQUENCE [LARGE SCALE GENOMIC DNA]</scope>
</reference>